<evidence type="ECO:0000313" key="4">
    <source>
        <dbReference type="EMBL" id="KAF7313985.1"/>
    </source>
</evidence>
<feature type="region of interest" description="Disordered" evidence="1">
    <location>
        <begin position="288"/>
        <end position="327"/>
    </location>
</feature>
<dbReference type="AlphaFoldDB" id="A0A8H6T8B1"/>
<protein>
    <submittedName>
        <fullName evidence="4">Uncharacterized protein</fullName>
    </submittedName>
</protein>
<dbReference type="OrthoDB" id="2962003at2759"/>
<feature type="region of interest" description="Disordered" evidence="1">
    <location>
        <begin position="358"/>
        <end position="396"/>
    </location>
</feature>
<feature type="region of interest" description="Disordered" evidence="1">
    <location>
        <begin position="245"/>
        <end position="274"/>
    </location>
</feature>
<keyword evidence="3" id="KW-0732">Signal</keyword>
<dbReference type="EMBL" id="JACAZE010000006">
    <property type="protein sequence ID" value="KAF7313985.1"/>
    <property type="molecule type" value="Genomic_DNA"/>
</dbReference>
<evidence type="ECO:0000256" key="1">
    <source>
        <dbReference type="SAM" id="MobiDB-lite"/>
    </source>
</evidence>
<evidence type="ECO:0000256" key="2">
    <source>
        <dbReference type="SAM" id="Phobius"/>
    </source>
</evidence>
<sequence length="396" mass="40949">MKASSFPFIFVAVLWEFGIHGCLAQTPAPAPTPAPVTLWQFGTTVRLFPGEITLPLVPLGTAEDSSETTFLYQVEVPVTTIITNSEAAFTTVTSASLASRTIIASASGWVEPFGSLDDVVSCGFTDAVSGECANVDNGSTFAIVTGTPNPKVLAVSAAPTSSGAAEAASKKTASQTTTIAVFTILGTLVSIATLAGLWVFVRYRRRRRVLDEPKLDAYTNKPAEPNSDMRQADPEQVLGYTPPVFTKQRLSPNRSLDASAGGPSSTSPPIPIPPVAFTKQQLATRSSSYYRVNASSSSPHSASPSGSSSHSTSPLTSNAALPSGSASSGSAVAAAASVADISTEDLARVLYERMQAGLGSDPAAAASAGESDPHAPPPAYRTPVERRARNPFTGGP</sequence>
<feature type="signal peptide" evidence="3">
    <location>
        <begin position="1"/>
        <end position="24"/>
    </location>
</feature>
<feature type="transmembrane region" description="Helical" evidence="2">
    <location>
        <begin position="179"/>
        <end position="201"/>
    </location>
</feature>
<keyword evidence="2" id="KW-0472">Membrane</keyword>
<dbReference type="Proteomes" id="UP000613580">
    <property type="component" value="Unassembled WGS sequence"/>
</dbReference>
<gene>
    <name evidence="4" type="ORF">HMN09_00557000</name>
</gene>
<feature type="chain" id="PRO_5034604345" evidence="3">
    <location>
        <begin position="25"/>
        <end position="396"/>
    </location>
</feature>
<reference evidence="4" key="1">
    <citation type="submission" date="2020-05" db="EMBL/GenBank/DDBJ databases">
        <title>Mycena genomes resolve the evolution of fungal bioluminescence.</title>
        <authorList>
            <person name="Tsai I.J."/>
        </authorList>
    </citation>
    <scope>NUCLEOTIDE SEQUENCE</scope>
    <source>
        <strain evidence="4">110903Hualien_Pintung</strain>
    </source>
</reference>
<comment type="caution">
    <text evidence="4">The sequence shown here is derived from an EMBL/GenBank/DDBJ whole genome shotgun (WGS) entry which is preliminary data.</text>
</comment>
<name>A0A8H6T8B1_MYCCL</name>
<keyword evidence="2" id="KW-0812">Transmembrane</keyword>
<evidence type="ECO:0000256" key="3">
    <source>
        <dbReference type="SAM" id="SignalP"/>
    </source>
</evidence>
<keyword evidence="2" id="KW-1133">Transmembrane helix</keyword>
<evidence type="ECO:0000313" key="5">
    <source>
        <dbReference type="Proteomes" id="UP000613580"/>
    </source>
</evidence>
<keyword evidence="5" id="KW-1185">Reference proteome</keyword>
<accession>A0A8H6T8B1</accession>
<organism evidence="4 5">
    <name type="scientific">Mycena chlorophos</name>
    <name type="common">Agaric fungus</name>
    <name type="synonym">Agaricus chlorophos</name>
    <dbReference type="NCBI Taxonomy" id="658473"/>
    <lineage>
        <taxon>Eukaryota</taxon>
        <taxon>Fungi</taxon>
        <taxon>Dikarya</taxon>
        <taxon>Basidiomycota</taxon>
        <taxon>Agaricomycotina</taxon>
        <taxon>Agaricomycetes</taxon>
        <taxon>Agaricomycetidae</taxon>
        <taxon>Agaricales</taxon>
        <taxon>Marasmiineae</taxon>
        <taxon>Mycenaceae</taxon>
        <taxon>Mycena</taxon>
    </lineage>
</organism>
<proteinExistence type="predicted"/>